<feature type="region of interest" description="Disordered" evidence="1">
    <location>
        <begin position="36"/>
        <end position="65"/>
    </location>
</feature>
<evidence type="ECO:0000313" key="2">
    <source>
        <dbReference type="EMBL" id="TPX46443.1"/>
    </source>
</evidence>
<organism evidence="2 3">
    <name type="scientific">Synchytrium endobioticum</name>
    <dbReference type="NCBI Taxonomy" id="286115"/>
    <lineage>
        <taxon>Eukaryota</taxon>
        <taxon>Fungi</taxon>
        <taxon>Fungi incertae sedis</taxon>
        <taxon>Chytridiomycota</taxon>
        <taxon>Chytridiomycota incertae sedis</taxon>
        <taxon>Chytridiomycetes</taxon>
        <taxon>Synchytriales</taxon>
        <taxon>Synchytriaceae</taxon>
        <taxon>Synchytrium</taxon>
    </lineage>
</organism>
<protein>
    <submittedName>
        <fullName evidence="2">Uncharacterized protein</fullName>
    </submittedName>
</protein>
<name>A0A507D4P8_9FUNG</name>
<feature type="region of interest" description="Disordered" evidence="1">
    <location>
        <begin position="331"/>
        <end position="368"/>
    </location>
</feature>
<dbReference type="EMBL" id="QEAM01000104">
    <property type="protein sequence ID" value="TPX46443.1"/>
    <property type="molecule type" value="Genomic_DNA"/>
</dbReference>
<evidence type="ECO:0000313" key="3">
    <source>
        <dbReference type="Proteomes" id="UP000320475"/>
    </source>
</evidence>
<dbReference type="Proteomes" id="UP000320475">
    <property type="component" value="Unassembled WGS sequence"/>
</dbReference>
<feature type="compositionally biased region" description="Low complexity" evidence="1">
    <location>
        <begin position="359"/>
        <end position="368"/>
    </location>
</feature>
<accession>A0A507D4P8</accession>
<comment type="caution">
    <text evidence="2">The sequence shown here is derived from an EMBL/GenBank/DDBJ whole genome shotgun (WGS) entry which is preliminary data.</text>
</comment>
<dbReference type="VEuPathDB" id="FungiDB:SeMB42_g05993"/>
<dbReference type="AlphaFoldDB" id="A0A507D4P8"/>
<sequence>MYSSITQSTLSACAEPRAVAVNPVIPAASAVLAGSRKRKLSNARGKTTPGPSRFAGEASPEKSPNEIAFNDVDTQGHERARLTPTDTNFVISAGGFQTACTPSTLGLQRMEYASKEEEASIRQERRLYDIEYVYFISSPQGLVTYMNEYVPAIATSELSKLNPEHVSQYHLTRIHRLNVIIRILINLLKFYDIHFDHALSPFARNQLLQRVQKLKGTVTKHLRGCSIGGVPLSLDQVLISDDGMGYQVNTGSCKRRHDKESYLQRAEAIGKTKHANSREKGALPYVVVSDHEVNNHELRPIPELDPYISVETSVELYPSLMDAPMYNPPAAKHPLLSHSRSMNQPSSSGLGNSGGSGGTYNSRSSIEG</sequence>
<proteinExistence type="predicted"/>
<reference evidence="2 3" key="1">
    <citation type="journal article" date="2019" name="Sci. Rep.">
        <title>Comparative genomics of chytrid fungi reveal insights into the obligate biotrophic and pathogenic lifestyle of Synchytrium endobioticum.</title>
        <authorList>
            <person name="van de Vossenberg B.T.L.H."/>
            <person name="Warris S."/>
            <person name="Nguyen H.D.T."/>
            <person name="van Gent-Pelzer M.P.E."/>
            <person name="Joly D.L."/>
            <person name="van de Geest H.C."/>
            <person name="Bonants P.J.M."/>
            <person name="Smith D.S."/>
            <person name="Levesque C.A."/>
            <person name="van der Lee T.A.J."/>
        </authorList>
    </citation>
    <scope>NUCLEOTIDE SEQUENCE [LARGE SCALE GENOMIC DNA]</scope>
    <source>
        <strain evidence="2 3">LEV6574</strain>
    </source>
</reference>
<evidence type="ECO:0000256" key="1">
    <source>
        <dbReference type="SAM" id="MobiDB-lite"/>
    </source>
</evidence>
<gene>
    <name evidence="2" type="ORF">SeLEV6574_g03244</name>
</gene>